<gene>
    <name evidence="2" type="ORF">BKA67DRAFT_559390</name>
</gene>
<keyword evidence="3" id="KW-1185">Reference proteome</keyword>
<organism evidence="2 3">
    <name type="scientific">Truncatella angustata</name>
    <dbReference type="NCBI Taxonomy" id="152316"/>
    <lineage>
        <taxon>Eukaryota</taxon>
        <taxon>Fungi</taxon>
        <taxon>Dikarya</taxon>
        <taxon>Ascomycota</taxon>
        <taxon>Pezizomycotina</taxon>
        <taxon>Sordariomycetes</taxon>
        <taxon>Xylariomycetidae</taxon>
        <taxon>Amphisphaeriales</taxon>
        <taxon>Sporocadaceae</taxon>
        <taxon>Truncatella</taxon>
    </lineage>
</organism>
<evidence type="ECO:0000313" key="2">
    <source>
        <dbReference type="EMBL" id="KAH6655061.1"/>
    </source>
</evidence>
<evidence type="ECO:0000256" key="1">
    <source>
        <dbReference type="SAM" id="SignalP"/>
    </source>
</evidence>
<dbReference type="AlphaFoldDB" id="A0A9P8UN72"/>
<feature type="chain" id="PRO_5040322766" description="Secreted protein" evidence="1">
    <location>
        <begin position="18"/>
        <end position="76"/>
    </location>
</feature>
<comment type="caution">
    <text evidence="2">The sequence shown here is derived from an EMBL/GenBank/DDBJ whole genome shotgun (WGS) entry which is preliminary data.</text>
</comment>
<dbReference type="EMBL" id="JAGPXC010000003">
    <property type="protein sequence ID" value="KAH6655061.1"/>
    <property type="molecule type" value="Genomic_DNA"/>
</dbReference>
<protein>
    <recommendedName>
        <fullName evidence="4">Secreted protein</fullName>
    </recommendedName>
</protein>
<dbReference type="Proteomes" id="UP000758603">
    <property type="component" value="Unassembled WGS sequence"/>
</dbReference>
<proteinExistence type="predicted"/>
<evidence type="ECO:0000313" key="3">
    <source>
        <dbReference type="Proteomes" id="UP000758603"/>
    </source>
</evidence>
<feature type="signal peptide" evidence="1">
    <location>
        <begin position="1"/>
        <end position="17"/>
    </location>
</feature>
<evidence type="ECO:0008006" key="4">
    <source>
        <dbReference type="Google" id="ProtNLM"/>
    </source>
</evidence>
<dbReference type="RefSeq" id="XP_045959326.1">
    <property type="nucleotide sequence ID" value="XM_046102391.1"/>
</dbReference>
<name>A0A9P8UN72_9PEZI</name>
<sequence length="76" mass="8513">MNVGWCGLMLLFGSSWGLEGAVQGLPIRCSVAAPFGQYQQGSKPWCAHDYRRGLFWRSDMGCSRKPDCRSLHLVHV</sequence>
<accession>A0A9P8UN72</accession>
<keyword evidence="1" id="KW-0732">Signal</keyword>
<reference evidence="2" key="1">
    <citation type="journal article" date="2021" name="Nat. Commun.">
        <title>Genetic determinants of endophytism in the Arabidopsis root mycobiome.</title>
        <authorList>
            <person name="Mesny F."/>
            <person name="Miyauchi S."/>
            <person name="Thiergart T."/>
            <person name="Pickel B."/>
            <person name="Atanasova L."/>
            <person name="Karlsson M."/>
            <person name="Huettel B."/>
            <person name="Barry K.W."/>
            <person name="Haridas S."/>
            <person name="Chen C."/>
            <person name="Bauer D."/>
            <person name="Andreopoulos W."/>
            <person name="Pangilinan J."/>
            <person name="LaButti K."/>
            <person name="Riley R."/>
            <person name="Lipzen A."/>
            <person name="Clum A."/>
            <person name="Drula E."/>
            <person name="Henrissat B."/>
            <person name="Kohler A."/>
            <person name="Grigoriev I.V."/>
            <person name="Martin F.M."/>
            <person name="Hacquard S."/>
        </authorList>
    </citation>
    <scope>NUCLEOTIDE SEQUENCE</scope>
    <source>
        <strain evidence="2">MPI-SDFR-AT-0073</strain>
    </source>
</reference>
<dbReference type="GeneID" id="70131283"/>